<feature type="binding site" evidence="7">
    <location>
        <position position="144"/>
    </location>
    <ligand>
        <name>carbamoyl phosphate</name>
        <dbReference type="ChEBI" id="CHEBI:58228"/>
    </ligand>
</feature>
<dbReference type="FunFam" id="3.40.50.1370:FF:000001">
    <property type="entry name" value="Aspartate carbamoyltransferase"/>
    <property type="match status" value="1"/>
</dbReference>
<evidence type="ECO:0000256" key="6">
    <source>
        <dbReference type="ARBA" id="ARBA00048859"/>
    </source>
</evidence>
<feature type="binding site" evidence="7">
    <location>
        <position position="174"/>
    </location>
    <ligand>
        <name>L-aspartate</name>
        <dbReference type="ChEBI" id="CHEBI:29991"/>
    </ligand>
</feature>
<evidence type="ECO:0000313" key="11">
    <source>
        <dbReference type="EMBL" id="HIP91708.1"/>
    </source>
</evidence>
<comment type="pathway">
    <text evidence="1 7">Pyrimidine metabolism; UMP biosynthesis via de novo pathway; (S)-dihydroorotate from bicarbonate: step 2/3.</text>
</comment>
<dbReference type="NCBIfam" id="NF002032">
    <property type="entry name" value="PRK00856.1"/>
    <property type="match status" value="1"/>
</dbReference>
<feature type="binding site" evidence="7">
    <location>
        <position position="234"/>
    </location>
    <ligand>
        <name>L-aspartate</name>
        <dbReference type="ChEBI" id="CHEBI:29991"/>
    </ligand>
</feature>
<reference evidence="10" key="1">
    <citation type="journal article" date="2020" name="ISME J.">
        <title>Gammaproteobacteria mediating utilization of methyl-, sulfur- and petroleum organic compounds in deep ocean hydrothermal plumes.</title>
        <authorList>
            <person name="Zhou Z."/>
            <person name="Liu Y."/>
            <person name="Pan J."/>
            <person name="Cron B.R."/>
            <person name="Toner B.M."/>
            <person name="Anantharaman K."/>
            <person name="Breier J.A."/>
            <person name="Dick G.J."/>
            <person name="Li M."/>
        </authorList>
    </citation>
    <scope>NUCLEOTIDE SEQUENCE</scope>
    <source>
        <strain evidence="10">SZUA-1453</strain>
        <strain evidence="11">SZUA-1471</strain>
    </source>
</reference>
<feature type="binding site" evidence="7">
    <location>
        <position position="141"/>
    </location>
    <ligand>
        <name>carbamoyl phosphate</name>
        <dbReference type="ChEBI" id="CHEBI:58228"/>
    </ligand>
</feature>
<dbReference type="InterPro" id="IPR002082">
    <property type="entry name" value="Asp_carbamoyltransf"/>
</dbReference>
<comment type="similarity">
    <text evidence="2 7">Belongs to the aspartate/ornithine carbamoyltransferase superfamily. ATCase family.</text>
</comment>
<dbReference type="PRINTS" id="PR00100">
    <property type="entry name" value="AOTCASE"/>
</dbReference>
<feature type="domain" description="Aspartate/ornithine carbamoyltransferase carbamoyl-P binding" evidence="9">
    <location>
        <begin position="12"/>
        <end position="153"/>
    </location>
</feature>
<dbReference type="InterPro" id="IPR006132">
    <property type="entry name" value="Asp/Orn_carbamoyltranf_P-bd"/>
</dbReference>
<dbReference type="PROSITE" id="PS00097">
    <property type="entry name" value="CARBAMOYLTRANSFERASE"/>
    <property type="match status" value="1"/>
</dbReference>
<dbReference type="NCBIfam" id="TIGR00670">
    <property type="entry name" value="asp_carb_tr"/>
    <property type="match status" value="1"/>
</dbReference>
<dbReference type="GO" id="GO:0044205">
    <property type="term" value="P:'de novo' UMP biosynthetic process"/>
    <property type="evidence" value="ECO:0007669"/>
    <property type="project" value="UniProtKB-UniRule"/>
</dbReference>
<gene>
    <name evidence="7 10" type="primary">pyrB</name>
    <name evidence="10" type="ORF">EYH15_02005</name>
    <name evidence="11" type="ORF">EYH21_05365</name>
</gene>
<dbReference type="AlphaFoldDB" id="A0A832ZAM9"/>
<dbReference type="PANTHER" id="PTHR45753:SF6">
    <property type="entry name" value="ASPARTATE CARBAMOYLTRANSFERASE"/>
    <property type="match status" value="1"/>
</dbReference>
<dbReference type="GO" id="GO:0004070">
    <property type="term" value="F:aspartate carbamoyltransferase activity"/>
    <property type="evidence" value="ECO:0007669"/>
    <property type="project" value="UniProtKB-UniRule"/>
</dbReference>
<dbReference type="SUPFAM" id="SSF53671">
    <property type="entry name" value="Aspartate/ornithine carbamoyltransferase"/>
    <property type="match status" value="1"/>
</dbReference>
<dbReference type="PRINTS" id="PR00101">
    <property type="entry name" value="ATCASE"/>
</dbReference>
<dbReference type="EC" id="2.1.3.2" evidence="7"/>
<evidence type="ECO:0000259" key="9">
    <source>
        <dbReference type="Pfam" id="PF02729"/>
    </source>
</evidence>
<comment type="subunit">
    <text evidence="7">Heterooligomer of catalytic and regulatory chains.</text>
</comment>
<protein>
    <recommendedName>
        <fullName evidence="7">Aspartate carbamoyltransferase</fullName>
        <ecNumber evidence="7">2.1.3.2</ecNumber>
    </recommendedName>
    <alternativeName>
        <fullName evidence="7">Aspartate transcarbamylase</fullName>
        <shortName evidence="7">ATCase</shortName>
    </alternativeName>
</protein>
<feature type="binding site" evidence="7">
    <location>
        <position position="92"/>
    </location>
    <ligand>
        <name>L-aspartate</name>
        <dbReference type="ChEBI" id="CHEBI:29991"/>
    </ligand>
</feature>
<dbReference type="UniPathway" id="UPA00070">
    <property type="reaction ID" value="UER00116"/>
</dbReference>
<proteinExistence type="inferred from homology"/>
<dbReference type="Proteomes" id="UP000618343">
    <property type="component" value="Unassembled WGS sequence"/>
</dbReference>
<evidence type="ECO:0000259" key="8">
    <source>
        <dbReference type="Pfam" id="PF00185"/>
    </source>
</evidence>
<feature type="binding site" evidence="7">
    <location>
        <position position="271"/>
    </location>
    <ligand>
        <name>carbamoyl phosphate</name>
        <dbReference type="ChEBI" id="CHEBI:58228"/>
    </ligand>
</feature>
<comment type="function">
    <text evidence="5 7">Catalyzes the condensation of carbamoyl phosphate and aspartate to form carbamoyl aspartate and inorganic phosphate, the committed step in the de novo pyrimidine nucleotide biosynthesis pathway.</text>
</comment>
<dbReference type="Pfam" id="PF02729">
    <property type="entry name" value="OTCace_N"/>
    <property type="match status" value="1"/>
</dbReference>
<name>A0A832ZAM9_9EURY</name>
<evidence type="ECO:0000256" key="2">
    <source>
        <dbReference type="ARBA" id="ARBA00008896"/>
    </source>
</evidence>
<dbReference type="EMBL" id="DQUI01000033">
    <property type="protein sequence ID" value="HIP84250.1"/>
    <property type="molecule type" value="Genomic_DNA"/>
</dbReference>
<evidence type="ECO:0000256" key="5">
    <source>
        <dbReference type="ARBA" id="ARBA00043884"/>
    </source>
</evidence>
<dbReference type="Proteomes" id="UP000643554">
    <property type="component" value="Unassembled WGS sequence"/>
</dbReference>
<evidence type="ECO:0000256" key="4">
    <source>
        <dbReference type="ARBA" id="ARBA00022975"/>
    </source>
</evidence>
<evidence type="ECO:0000256" key="7">
    <source>
        <dbReference type="HAMAP-Rule" id="MF_00001"/>
    </source>
</evidence>
<evidence type="ECO:0000256" key="1">
    <source>
        <dbReference type="ARBA" id="ARBA00004852"/>
    </source>
</evidence>
<dbReference type="EMBL" id="DQUO01000066">
    <property type="protein sequence ID" value="HIP91708.1"/>
    <property type="molecule type" value="Genomic_DNA"/>
</dbReference>
<dbReference type="GO" id="GO:0016597">
    <property type="term" value="F:amino acid binding"/>
    <property type="evidence" value="ECO:0007669"/>
    <property type="project" value="InterPro"/>
</dbReference>
<dbReference type="Pfam" id="PF00185">
    <property type="entry name" value="OTCace"/>
    <property type="match status" value="1"/>
</dbReference>
<dbReference type="FunFam" id="3.40.50.1370:FF:000002">
    <property type="entry name" value="Aspartate carbamoyltransferase 2"/>
    <property type="match status" value="1"/>
</dbReference>
<feature type="binding site" evidence="7">
    <location>
        <position position="64"/>
    </location>
    <ligand>
        <name>carbamoyl phosphate</name>
        <dbReference type="ChEBI" id="CHEBI:58228"/>
    </ligand>
</feature>
<feature type="domain" description="Aspartate/ornithine carbamoyltransferase Asp/Orn-binding" evidence="8">
    <location>
        <begin position="160"/>
        <end position="306"/>
    </location>
</feature>
<sequence length="311" mass="35635">MITFKVVPVGLKHLISIRDIGKKEILNILEESKKMEDVLNSKKTLKIMEGKILATLFYEPSTRTRLSFETAMKRLGGSVIGFTDIRNTSVMKGESFRDTIRVVSDYGDIIAIRHPCEGAARLASEYSSVPVINAGDGSNQHPTQTLLDLYTIKREIGRIDGITVAFLGDLKYGRTVHSLCYALSLFKDVEIRFISPEELRIPREIVCDLLERGVKFQEMETIDLEGVDVVYVTRIQRERFPDPNEYERVKGKYKLTLEHVKDRDLIIMHPLPRVDEIDPRIDDLPQAKYFQQSFYGVPVRMAILKMLLDQK</sequence>
<dbReference type="Gene3D" id="3.40.50.1370">
    <property type="entry name" value="Aspartate/ornithine carbamoyltransferase"/>
    <property type="match status" value="2"/>
</dbReference>
<dbReference type="PANTHER" id="PTHR45753">
    <property type="entry name" value="ORNITHINE CARBAMOYLTRANSFERASE, MITOCHONDRIAL"/>
    <property type="match status" value="1"/>
</dbReference>
<feature type="binding site" evidence="7">
    <location>
        <position position="272"/>
    </location>
    <ligand>
        <name>carbamoyl phosphate</name>
        <dbReference type="ChEBI" id="CHEBI:58228"/>
    </ligand>
</feature>
<organism evidence="10 12">
    <name type="scientific">Methanothermococcus okinawensis</name>
    <dbReference type="NCBI Taxonomy" id="155863"/>
    <lineage>
        <taxon>Archaea</taxon>
        <taxon>Methanobacteriati</taxon>
        <taxon>Methanobacteriota</taxon>
        <taxon>Methanomada group</taxon>
        <taxon>Methanococci</taxon>
        <taxon>Methanococcales</taxon>
        <taxon>Methanococcaceae</taxon>
        <taxon>Methanothermococcus</taxon>
    </lineage>
</organism>
<evidence type="ECO:0000313" key="12">
    <source>
        <dbReference type="Proteomes" id="UP000643554"/>
    </source>
</evidence>
<dbReference type="InterPro" id="IPR036901">
    <property type="entry name" value="Asp/Orn_carbamoylTrfase_sf"/>
</dbReference>
<keyword evidence="4 7" id="KW-0665">Pyrimidine biosynthesis</keyword>
<comment type="caution">
    <text evidence="10">The sequence shown here is derived from an EMBL/GenBank/DDBJ whole genome shotgun (WGS) entry which is preliminary data.</text>
</comment>
<dbReference type="InterPro" id="IPR006131">
    <property type="entry name" value="Asp_carbamoyltransf_Asp/Orn-bd"/>
</dbReference>
<evidence type="ECO:0000256" key="3">
    <source>
        <dbReference type="ARBA" id="ARBA00022679"/>
    </source>
</evidence>
<keyword evidence="3 7" id="KW-0808">Transferase</keyword>
<dbReference type="HAMAP" id="MF_00001">
    <property type="entry name" value="Asp_carb_tr"/>
    <property type="match status" value="1"/>
</dbReference>
<accession>A0A832ZAM9</accession>
<dbReference type="GO" id="GO:0006207">
    <property type="term" value="P:'de novo' pyrimidine nucleobase biosynthetic process"/>
    <property type="evidence" value="ECO:0007669"/>
    <property type="project" value="InterPro"/>
</dbReference>
<comment type="catalytic activity">
    <reaction evidence="6 7">
        <text>carbamoyl phosphate + L-aspartate = N-carbamoyl-L-aspartate + phosphate + H(+)</text>
        <dbReference type="Rhea" id="RHEA:20013"/>
        <dbReference type="ChEBI" id="CHEBI:15378"/>
        <dbReference type="ChEBI" id="CHEBI:29991"/>
        <dbReference type="ChEBI" id="CHEBI:32814"/>
        <dbReference type="ChEBI" id="CHEBI:43474"/>
        <dbReference type="ChEBI" id="CHEBI:58228"/>
        <dbReference type="EC" id="2.1.3.2"/>
    </reaction>
</comment>
<feature type="binding site" evidence="7">
    <location>
        <position position="113"/>
    </location>
    <ligand>
        <name>carbamoyl phosphate</name>
        <dbReference type="ChEBI" id="CHEBI:58228"/>
    </ligand>
</feature>
<dbReference type="GO" id="GO:0006520">
    <property type="term" value="P:amino acid metabolic process"/>
    <property type="evidence" value="ECO:0007669"/>
    <property type="project" value="InterPro"/>
</dbReference>
<feature type="binding site" evidence="7">
    <location>
        <position position="63"/>
    </location>
    <ligand>
        <name>carbamoyl phosphate</name>
        <dbReference type="ChEBI" id="CHEBI:58228"/>
    </ligand>
</feature>
<dbReference type="InterPro" id="IPR006130">
    <property type="entry name" value="Asp/Orn_carbamoylTrfase"/>
</dbReference>
<evidence type="ECO:0000313" key="10">
    <source>
        <dbReference type="EMBL" id="HIP84250.1"/>
    </source>
</evidence>